<dbReference type="SMART" id="SM00871">
    <property type="entry name" value="AraC_E_bind"/>
    <property type="match status" value="1"/>
</dbReference>
<dbReference type="Pfam" id="PF06445">
    <property type="entry name" value="GyrI-like"/>
    <property type="match status" value="1"/>
</dbReference>
<reference evidence="5 6" key="1">
    <citation type="submission" date="2020-08" db="EMBL/GenBank/DDBJ databases">
        <title>Draft genome sequencing of an Anaerocolumna strain isolated from anoxic soil subjected to BSD treatment.</title>
        <authorList>
            <person name="Uek A."/>
            <person name="Tonouchi A."/>
        </authorList>
    </citation>
    <scope>NUCLEOTIDE SEQUENCE [LARGE SCALE GENOMIC DNA]</scope>
    <source>
        <strain evidence="5 6">CTTW</strain>
    </source>
</reference>
<dbReference type="PANTHER" id="PTHR47504">
    <property type="entry name" value="RIGHT ORIGIN-BINDING PROTEIN"/>
    <property type="match status" value="1"/>
</dbReference>
<dbReference type="InterPro" id="IPR050959">
    <property type="entry name" value="MarA-like"/>
</dbReference>
<protein>
    <submittedName>
        <fullName evidence="5">AraC family transcriptional regulator</fullName>
    </submittedName>
</protein>
<dbReference type="GO" id="GO:0043565">
    <property type="term" value="F:sequence-specific DNA binding"/>
    <property type="evidence" value="ECO:0007669"/>
    <property type="project" value="InterPro"/>
</dbReference>
<evidence type="ECO:0000256" key="2">
    <source>
        <dbReference type="ARBA" id="ARBA00023125"/>
    </source>
</evidence>
<dbReference type="PROSITE" id="PS01124">
    <property type="entry name" value="HTH_ARAC_FAMILY_2"/>
    <property type="match status" value="1"/>
</dbReference>
<reference evidence="5 6" key="2">
    <citation type="submission" date="2020-08" db="EMBL/GenBank/DDBJ databases">
        <authorList>
            <person name="Ueki A."/>
            <person name="Tonouchi A."/>
        </authorList>
    </citation>
    <scope>NUCLEOTIDE SEQUENCE [LARGE SCALE GENOMIC DNA]</scope>
    <source>
        <strain evidence="5 6">CTTW</strain>
    </source>
</reference>
<dbReference type="InterPro" id="IPR020449">
    <property type="entry name" value="Tscrpt_reg_AraC-type_HTH"/>
</dbReference>
<dbReference type="SUPFAM" id="SSF46689">
    <property type="entry name" value="Homeodomain-like"/>
    <property type="match status" value="2"/>
</dbReference>
<dbReference type="PANTHER" id="PTHR47504:SF5">
    <property type="entry name" value="RIGHT ORIGIN-BINDING PROTEIN"/>
    <property type="match status" value="1"/>
</dbReference>
<accession>A0A7M3S9M6</accession>
<evidence type="ECO:0000256" key="1">
    <source>
        <dbReference type="ARBA" id="ARBA00023015"/>
    </source>
</evidence>
<feature type="domain" description="HTH araC/xylS-type" evidence="4">
    <location>
        <begin position="8"/>
        <end position="106"/>
    </location>
</feature>
<dbReference type="InterPro" id="IPR011256">
    <property type="entry name" value="Reg_factor_effector_dom_sf"/>
</dbReference>
<evidence type="ECO:0000256" key="3">
    <source>
        <dbReference type="ARBA" id="ARBA00023163"/>
    </source>
</evidence>
<dbReference type="Gene3D" id="1.10.10.60">
    <property type="entry name" value="Homeodomain-like"/>
    <property type="match status" value="2"/>
</dbReference>
<dbReference type="SMART" id="SM00342">
    <property type="entry name" value="HTH_ARAC"/>
    <property type="match status" value="1"/>
</dbReference>
<gene>
    <name evidence="5" type="ORF">bsdcttw_43340</name>
</gene>
<evidence type="ECO:0000313" key="6">
    <source>
        <dbReference type="Proteomes" id="UP000515703"/>
    </source>
</evidence>
<dbReference type="InterPro" id="IPR010499">
    <property type="entry name" value="AraC_E-bd"/>
</dbReference>
<dbReference type="GO" id="GO:0003700">
    <property type="term" value="F:DNA-binding transcription factor activity"/>
    <property type="evidence" value="ECO:0007669"/>
    <property type="project" value="InterPro"/>
</dbReference>
<keyword evidence="2" id="KW-0238">DNA-binding</keyword>
<proteinExistence type="predicted"/>
<dbReference type="RefSeq" id="WP_185256880.1">
    <property type="nucleotide sequence ID" value="NZ_AP023368.1"/>
</dbReference>
<dbReference type="InterPro" id="IPR009057">
    <property type="entry name" value="Homeodomain-like_sf"/>
</dbReference>
<dbReference type="AlphaFoldDB" id="A0A7M3S9M6"/>
<dbReference type="Proteomes" id="UP000515703">
    <property type="component" value="Chromosome"/>
</dbReference>
<keyword evidence="3" id="KW-0804">Transcription</keyword>
<dbReference type="InterPro" id="IPR018060">
    <property type="entry name" value="HTH_AraC"/>
</dbReference>
<dbReference type="Gene3D" id="3.20.80.10">
    <property type="entry name" value="Regulatory factor, effector binding domain"/>
    <property type="match status" value="1"/>
</dbReference>
<sequence>MDWIQTLEKAIDYMEENLLSDLECEEVAEGVYISNHHFQRTFTLLTGLTMGEYIRNRRLSLAGGELLRKETKVIDVALKYGYDSPESFTKAFKRFHGITPVQVKKQGASLKSFNRLIIKIIMEGGSSMDYRIEKKEAFEVVLMTRTFNYQNNMTDIPKFWSEYLESGLDEKVCGALGICLPMDDETKEFEYGIGCCKEFLSEVPEGFQVYTIPAYTWAIFRCVGPMPGAIQDMWKRVYSEWLPQANYELVQGYDIENYTEGDASSPDYVSEIWLPVKEK</sequence>
<dbReference type="EMBL" id="AP023368">
    <property type="protein sequence ID" value="BCK01294.1"/>
    <property type="molecule type" value="Genomic_DNA"/>
</dbReference>
<dbReference type="Pfam" id="PF12833">
    <property type="entry name" value="HTH_18"/>
    <property type="match status" value="1"/>
</dbReference>
<dbReference type="InterPro" id="IPR029442">
    <property type="entry name" value="GyrI-like"/>
</dbReference>
<name>A0A7M3S9M6_9FIRM</name>
<keyword evidence="6" id="KW-1185">Reference proteome</keyword>
<organism evidence="5 6">
    <name type="scientific">Anaerocolumna chitinilytica</name>
    <dbReference type="NCBI Taxonomy" id="1727145"/>
    <lineage>
        <taxon>Bacteria</taxon>
        <taxon>Bacillati</taxon>
        <taxon>Bacillota</taxon>
        <taxon>Clostridia</taxon>
        <taxon>Lachnospirales</taxon>
        <taxon>Lachnospiraceae</taxon>
        <taxon>Anaerocolumna</taxon>
    </lineage>
</organism>
<keyword evidence="1" id="KW-0805">Transcription regulation</keyword>
<dbReference type="PRINTS" id="PR00032">
    <property type="entry name" value="HTHARAC"/>
</dbReference>
<dbReference type="KEGG" id="acht:bsdcttw_43340"/>
<dbReference type="SUPFAM" id="SSF55136">
    <property type="entry name" value="Probable bacterial effector-binding domain"/>
    <property type="match status" value="1"/>
</dbReference>
<evidence type="ECO:0000313" key="5">
    <source>
        <dbReference type="EMBL" id="BCK01294.1"/>
    </source>
</evidence>
<evidence type="ECO:0000259" key="4">
    <source>
        <dbReference type="PROSITE" id="PS01124"/>
    </source>
</evidence>